<dbReference type="AlphaFoldDB" id="A0AAD2TP56"/>
<feature type="transmembrane region" description="Helical" evidence="1">
    <location>
        <begin position="126"/>
        <end position="144"/>
    </location>
</feature>
<feature type="transmembrane region" description="Helical" evidence="1">
    <location>
        <begin position="85"/>
        <end position="106"/>
    </location>
</feature>
<gene>
    <name evidence="2" type="ORF">HMPREF1059_02396</name>
</gene>
<evidence type="ECO:0000313" key="3">
    <source>
        <dbReference type="Proteomes" id="UP000006262"/>
    </source>
</evidence>
<keyword evidence="1" id="KW-1133">Transmembrane helix</keyword>
<dbReference type="EMBL" id="AGZN01000024">
    <property type="protein sequence ID" value="EKN25695.1"/>
    <property type="molecule type" value="Genomic_DNA"/>
</dbReference>
<keyword evidence="1" id="KW-0472">Membrane</keyword>
<feature type="transmembrane region" description="Helical" evidence="1">
    <location>
        <begin position="12"/>
        <end position="29"/>
    </location>
</feature>
<evidence type="ECO:0008006" key="4">
    <source>
        <dbReference type="Google" id="ProtNLM"/>
    </source>
</evidence>
<feature type="transmembrane region" description="Helical" evidence="1">
    <location>
        <begin position="195"/>
        <end position="212"/>
    </location>
</feature>
<sequence length="406" mass="45641">MSNPYLKPVKLVIFTYIAFSVISFLYSLITGNYNGDFLDCEVNLNWIGLLVALIICIIPNIILYDLYKYFAKIRYRKYVSLRMDILEPMVIVIFILHILLGFLFGVGRAGGDEYNVPPIVKPIIQVMIRVSPSLWGTILLMIIQKRQYKKVIIICFLFCVLGVARAAFGFIASIAVVLFVKYYQEIVRWIKRHRLSVIVSLMTMPAFVRIGYEMRSALRGDGYETPKNASTLICGKLIGRLSSFSNTAVLIEKAPLYLVTAKEVDNCFFFKGLGSAISRKFALENRPEKILMLDENVPENASFILGSGGILVFSFYNSPNLMIINAFAIVFVCLIVFRLCSMFKNPLGSTIAVIMLLGPILSGVAGEYSLICICICIAIFLIALINNLIHLIKSNRKYGNKESDIC</sequence>
<evidence type="ECO:0000256" key="1">
    <source>
        <dbReference type="SAM" id="Phobius"/>
    </source>
</evidence>
<proteinExistence type="predicted"/>
<comment type="caution">
    <text evidence="2">The sequence shown here is derived from an EMBL/GenBank/DDBJ whole genome shotgun (WGS) entry which is preliminary data.</text>
</comment>
<feature type="transmembrane region" description="Helical" evidence="1">
    <location>
        <begin position="151"/>
        <end position="183"/>
    </location>
</feature>
<accession>A0AAD2TP56</accession>
<dbReference type="NCBIfam" id="NF033860">
    <property type="entry name" value="Wzy_O6_O28"/>
    <property type="match status" value="1"/>
</dbReference>
<name>A0AAD2TP56_PARDI</name>
<dbReference type="RefSeq" id="WP_005866002.1">
    <property type="nucleotide sequence ID" value="NZ_JH976488.1"/>
</dbReference>
<keyword evidence="1" id="KW-0812">Transmembrane</keyword>
<feature type="transmembrane region" description="Helical" evidence="1">
    <location>
        <begin position="322"/>
        <end position="340"/>
    </location>
</feature>
<feature type="transmembrane region" description="Helical" evidence="1">
    <location>
        <begin position="347"/>
        <end position="362"/>
    </location>
</feature>
<evidence type="ECO:0000313" key="2">
    <source>
        <dbReference type="EMBL" id="EKN25695.1"/>
    </source>
</evidence>
<reference evidence="2 3" key="1">
    <citation type="submission" date="2012-02" db="EMBL/GenBank/DDBJ databases">
        <title>The Genome Sequence of Parabacteroides distasonis CL09T03C24.</title>
        <authorList>
            <consortium name="The Broad Institute Genome Sequencing Platform"/>
            <person name="Earl A."/>
            <person name="Ward D."/>
            <person name="Feldgarden M."/>
            <person name="Gevers D."/>
            <person name="Zitomersky N.L."/>
            <person name="Coyne M.J."/>
            <person name="Comstock L.E."/>
            <person name="Young S.K."/>
            <person name="Zeng Q."/>
            <person name="Gargeya S."/>
            <person name="Fitzgerald M."/>
            <person name="Haas B."/>
            <person name="Abouelleil A."/>
            <person name="Alvarado L."/>
            <person name="Arachchi H.M."/>
            <person name="Berlin A."/>
            <person name="Chapman S.B."/>
            <person name="Gearin G."/>
            <person name="Goldberg J."/>
            <person name="Griggs A."/>
            <person name="Gujja S."/>
            <person name="Hansen M."/>
            <person name="Heiman D."/>
            <person name="Howarth C."/>
            <person name="Larimer J."/>
            <person name="Lui A."/>
            <person name="MacDonald P.J.P."/>
            <person name="McCowen C."/>
            <person name="Montmayeur A."/>
            <person name="Murphy C."/>
            <person name="Neiman D."/>
            <person name="Pearson M."/>
            <person name="Priest M."/>
            <person name="Roberts A."/>
            <person name="Saif S."/>
            <person name="Shea T."/>
            <person name="Sisk P."/>
            <person name="Stolte C."/>
            <person name="Sykes S."/>
            <person name="Wortman J."/>
            <person name="Nusbaum C."/>
            <person name="Birren B."/>
        </authorList>
    </citation>
    <scope>NUCLEOTIDE SEQUENCE [LARGE SCALE GENOMIC DNA]</scope>
    <source>
        <strain evidence="2 3">CL09T03C24</strain>
    </source>
</reference>
<feature type="transmembrane region" description="Helical" evidence="1">
    <location>
        <begin position="368"/>
        <end position="389"/>
    </location>
</feature>
<feature type="transmembrane region" description="Helical" evidence="1">
    <location>
        <begin position="44"/>
        <end position="64"/>
    </location>
</feature>
<dbReference type="Proteomes" id="UP000006262">
    <property type="component" value="Unassembled WGS sequence"/>
</dbReference>
<organism evidence="2 3">
    <name type="scientific">Parabacteroides distasonis CL09T03C24</name>
    <dbReference type="NCBI Taxonomy" id="999417"/>
    <lineage>
        <taxon>Bacteria</taxon>
        <taxon>Pseudomonadati</taxon>
        <taxon>Bacteroidota</taxon>
        <taxon>Bacteroidia</taxon>
        <taxon>Bacteroidales</taxon>
        <taxon>Tannerellaceae</taxon>
        <taxon>Parabacteroides</taxon>
    </lineage>
</organism>
<protein>
    <recommendedName>
        <fullName evidence="4">Oligosaccharide repeat unit polymerase</fullName>
    </recommendedName>
</protein>
<feature type="transmembrane region" description="Helical" evidence="1">
    <location>
        <begin position="297"/>
        <end position="316"/>
    </location>
</feature>